<feature type="transmembrane region" description="Helical" evidence="6">
    <location>
        <begin position="39"/>
        <end position="56"/>
    </location>
</feature>
<feature type="non-terminal residue" evidence="7">
    <location>
        <position position="493"/>
    </location>
</feature>
<keyword evidence="5 6" id="KW-0472">Membrane</keyword>
<name>A0A9P4QUM6_9PLEO</name>
<evidence type="ECO:0000256" key="2">
    <source>
        <dbReference type="ARBA" id="ARBA00022448"/>
    </source>
</evidence>
<dbReference type="InterPro" id="IPR036259">
    <property type="entry name" value="MFS_trans_sf"/>
</dbReference>
<feature type="transmembrane region" description="Helical" evidence="6">
    <location>
        <begin position="177"/>
        <end position="197"/>
    </location>
</feature>
<proteinExistence type="predicted"/>
<comment type="caution">
    <text evidence="7">The sequence shown here is derived from an EMBL/GenBank/DDBJ whole genome shotgun (WGS) entry which is preliminary data.</text>
</comment>
<dbReference type="GO" id="GO:0005886">
    <property type="term" value="C:plasma membrane"/>
    <property type="evidence" value="ECO:0007669"/>
    <property type="project" value="TreeGrafter"/>
</dbReference>
<feature type="transmembrane region" description="Helical" evidence="6">
    <location>
        <begin position="324"/>
        <end position="348"/>
    </location>
</feature>
<reference evidence="7" key="1">
    <citation type="journal article" date="2020" name="Stud. Mycol.">
        <title>101 Dothideomycetes genomes: a test case for predicting lifestyles and emergence of pathogens.</title>
        <authorList>
            <person name="Haridas S."/>
            <person name="Albert R."/>
            <person name="Binder M."/>
            <person name="Bloem J."/>
            <person name="Labutti K."/>
            <person name="Salamov A."/>
            <person name="Andreopoulos B."/>
            <person name="Baker S."/>
            <person name="Barry K."/>
            <person name="Bills G."/>
            <person name="Bluhm B."/>
            <person name="Cannon C."/>
            <person name="Castanera R."/>
            <person name="Culley D."/>
            <person name="Daum C."/>
            <person name="Ezra D."/>
            <person name="Gonzalez J."/>
            <person name="Henrissat B."/>
            <person name="Kuo A."/>
            <person name="Liang C."/>
            <person name="Lipzen A."/>
            <person name="Lutzoni F."/>
            <person name="Magnuson J."/>
            <person name="Mondo S."/>
            <person name="Nolan M."/>
            <person name="Ohm R."/>
            <person name="Pangilinan J."/>
            <person name="Park H.-J."/>
            <person name="Ramirez L."/>
            <person name="Alfaro M."/>
            <person name="Sun H."/>
            <person name="Tritt A."/>
            <person name="Yoshinaga Y."/>
            <person name="Zwiers L.-H."/>
            <person name="Turgeon B."/>
            <person name="Goodwin S."/>
            <person name="Spatafora J."/>
            <person name="Crous P."/>
            <person name="Grigoriev I."/>
        </authorList>
    </citation>
    <scope>NUCLEOTIDE SEQUENCE</scope>
    <source>
        <strain evidence="7">CBS 125425</strain>
    </source>
</reference>
<keyword evidence="3 6" id="KW-0812">Transmembrane</keyword>
<evidence type="ECO:0000256" key="3">
    <source>
        <dbReference type="ARBA" id="ARBA00022692"/>
    </source>
</evidence>
<feature type="transmembrane region" description="Helical" evidence="6">
    <location>
        <begin position="76"/>
        <end position="96"/>
    </location>
</feature>
<dbReference type="GO" id="GO:0008506">
    <property type="term" value="F:sucrose:proton symporter activity"/>
    <property type="evidence" value="ECO:0007669"/>
    <property type="project" value="TreeGrafter"/>
</dbReference>
<dbReference type="SUPFAM" id="SSF103473">
    <property type="entry name" value="MFS general substrate transporter"/>
    <property type="match status" value="1"/>
</dbReference>
<evidence type="ECO:0000256" key="1">
    <source>
        <dbReference type="ARBA" id="ARBA00004141"/>
    </source>
</evidence>
<feature type="transmembrane region" description="Helical" evidence="6">
    <location>
        <begin position="396"/>
        <end position="419"/>
    </location>
</feature>
<feature type="transmembrane region" description="Helical" evidence="6">
    <location>
        <begin position="108"/>
        <end position="127"/>
    </location>
</feature>
<keyword evidence="2" id="KW-0813">Transport</keyword>
<dbReference type="Pfam" id="PF13347">
    <property type="entry name" value="MFS_2"/>
    <property type="match status" value="1"/>
</dbReference>
<protein>
    <submittedName>
        <fullName evidence="7">MFS general substrate transporter</fullName>
    </submittedName>
</protein>
<evidence type="ECO:0000313" key="7">
    <source>
        <dbReference type="EMBL" id="KAF2732770.1"/>
    </source>
</evidence>
<gene>
    <name evidence="7" type="ORF">EJ04DRAFT_469673</name>
</gene>
<evidence type="ECO:0000256" key="4">
    <source>
        <dbReference type="ARBA" id="ARBA00022989"/>
    </source>
</evidence>
<keyword evidence="8" id="KW-1185">Reference proteome</keyword>
<evidence type="ECO:0000256" key="6">
    <source>
        <dbReference type="SAM" id="Phobius"/>
    </source>
</evidence>
<dbReference type="Gene3D" id="1.20.1250.20">
    <property type="entry name" value="MFS general substrate transporter like domains"/>
    <property type="match status" value="1"/>
</dbReference>
<dbReference type="PANTHER" id="PTHR19432:SF35">
    <property type="entry name" value="SOLUTE CARRIER FAMILY 45 MEMBER 3 ISOFORM X1"/>
    <property type="match status" value="1"/>
</dbReference>
<dbReference type="PANTHER" id="PTHR19432">
    <property type="entry name" value="SUGAR TRANSPORTER"/>
    <property type="match status" value="1"/>
</dbReference>
<dbReference type="AlphaFoldDB" id="A0A9P4QUM6"/>
<accession>A0A9P4QUM6</accession>
<feature type="transmembrane region" description="Helical" evidence="6">
    <location>
        <begin position="217"/>
        <end position="236"/>
    </location>
</feature>
<keyword evidence="4 6" id="KW-1133">Transmembrane helix</keyword>
<dbReference type="EMBL" id="ML996172">
    <property type="protein sequence ID" value="KAF2732770.1"/>
    <property type="molecule type" value="Genomic_DNA"/>
</dbReference>
<evidence type="ECO:0000313" key="8">
    <source>
        <dbReference type="Proteomes" id="UP000799444"/>
    </source>
</evidence>
<comment type="subcellular location">
    <subcellularLocation>
        <location evidence="1">Membrane</location>
        <topology evidence="1">Multi-pass membrane protein</topology>
    </subcellularLocation>
</comment>
<feature type="transmembrane region" description="Helical" evidence="6">
    <location>
        <begin position="282"/>
        <end position="304"/>
    </location>
</feature>
<evidence type="ECO:0000256" key="5">
    <source>
        <dbReference type="ARBA" id="ARBA00023136"/>
    </source>
</evidence>
<sequence>MSMSTARDKDEQTDIGEMEMEEPWHDAAAHERRVSLGKMLALTCSAGGLQLIWSTIFSHGSAYLFSLGITPSQSSLIWAFAPICGTLIQPLVGIISDSCHLRYGKRRPFMLGGTLGVVVCIFALAWVEDMACSLGLASSRAGTLAIILIVLLNVSIQPLQSGIRALAVDVVDVQQQANATAWASRFIGVGNVVGYFAGSVPLPISMAKYETRRFRCMALLSCVLLSLTVAVTVLCVKEKDPRTDRCEGPKSADEEHPGFLTSLLNGIKNMPIKVMWVCKVQFFSWMAWFGFLFYSSSYVSSLYLSEERKRGVPAPLRFHSDSGAVGSSANLLFAVVALGTNLLLPFVVRDKAWGEKRSSKIRGEFRFLARLWAGSNVLHTICALATVFVTSSMGGIVLMGLVGMCWAVTQWVPFAIISAELSPRTSSTRFYSALESGRKESSRPTPNESGIMMGLHNAAISLPQILAALVASVIFQIAKDAGRNEEAVAWVLR</sequence>
<dbReference type="OrthoDB" id="28755at2759"/>
<feature type="transmembrane region" description="Helical" evidence="6">
    <location>
        <begin position="369"/>
        <end position="390"/>
    </location>
</feature>
<feature type="transmembrane region" description="Helical" evidence="6">
    <location>
        <begin position="133"/>
        <end position="156"/>
    </location>
</feature>
<organism evidence="7 8">
    <name type="scientific">Polyplosphaeria fusca</name>
    <dbReference type="NCBI Taxonomy" id="682080"/>
    <lineage>
        <taxon>Eukaryota</taxon>
        <taxon>Fungi</taxon>
        <taxon>Dikarya</taxon>
        <taxon>Ascomycota</taxon>
        <taxon>Pezizomycotina</taxon>
        <taxon>Dothideomycetes</taxon>
        <taxon>Pleosporomycetidae</taxon>
        <taxon>Pleosporales</taxon>
        <taxon>Tetraplosphaeriaceae</taxon>
        <taxon>Polyplosphaeria</taxon>
    </lineage>
</organism>
<dbReference type="Proteomes" id="UP000799444">
    <property type="component" value="Unassembled WGS sequence"/>
</dbReference>